<dbReference type="Proteomes" id="UP000828941">
    <property type="component" value="Chromosome 6"/>
</dbReference>
<sequence length="851" mass="93617">MGALATFAPWTPEDDLLLKNAVEAGASSESLAKGSVQFSRRFSVREIQDRWYSLLYDPVISAEASACMSNFELSISSHPSKFSKIGQSKEIKLNSVKRKAESVRSSYYAMRKRICNDTFTSMDLSFLVRHENSNYLENVGEPLPENCLPDGVPLDNFGFKGSNFDSMHCALPENMMDGGETTNGVTDRVFYTGVEGPVEENFPTGQTNIPKEGPEILGGNVSSHGGFEEPGGPKDFAVDCMIGDGSLEKMPLSAFDPINHDPGNLCSEFDRDHVFGSPDLHYGTSFNSVQLSPIPDMSIWRTDDGIDEPDMSCDDFKNSIPCGEAYLAELSNSLLNFTNEEELYLMDVDGEDGFDKSYYDGLSSLLLNSPNDASTDQIPKIIETETLLASHENVTDVTVSCHVEVDNNRGLCSSTGEVVQKSEVPILSFASSKDHRFPEMINGVICCTLNTEDTEIPSNDDVFLPFNAPPSTVPSPKWNFQADKPISSFVEDFGRNHRTGERGKILMPVEKKTPGGSHVSSHMMGSPPLPGPCTGSKVKYEFLNSHASLTASRFAAIISGGSDGTNSATTSTTARVHVNPKEVATNIALAKHLSSDLTNSSNENPAHGSKSFRSHPHENASGMKQENDLATPIQDHQLIHAEGGSTNVVISRLVANPLTSDQEEQHIESDDDVPYYSDIEAMILDMDLDPDDQDLCCSEEVSKYQHEDTKRAIIRLEQGAYSYMQRAIASHGAFAVFYDRHSKHYIKKPEVLLGRATEDVLVDIDLGKGGYTNKISRRQAIIKMDKVGCFYLKNLGKSLIMVNNKEVYPGQSQRLHSSCLIEIKGMPFIFETNQSRAKHYLDGITENSRNL</sequence>
<gene>
    <name evidence="1" type="ORF">L6164_015301</name>
</gene>
<dbReference type="EMBL" id="CM039431">
    <property type="protein sequence ID" value="KAI4336821.1"/>
    <property type="molecule type" value="Genomic_DNA"/>
</dbReference>
<evidence type="ECO:0000313" key="1">
    <source>
        <dbReference type="EMBL" id="KAI4336821.1"/>
    </source>
</evidence>
<reference evidence="1 2" key="1">
    <citation type="journal article" date="2022" name="DNA Res.">
        <title>Chromosomal-level genome assembly of the orchid tree Bauhinia variegata (Leguminosae; Cercidoideae) supports the allotetraploid origin hypothesis of Bauhinia.</title>
        <authorList>
            <person name="Zhong Y."/>
            <person name="Chen Y."/>
            <person name="Zheng D."/>
            <person name="Pang J."/>
            <person name="Liu Y."/>
            <person name="Luo S."/>
            <person name="Meng S."/>
            <person name="Qian L."/>
            <person name="Wei D."/>
            <person name="Dai S."/>
            <person name="Zhou R."/>
        </authorList>
    </citation>
    <scope>NUCLEOTIDE SEQUENCE [LARGE SCALE GENOMIC DNA]</scope>
    <source>
        <strain evidence="1">BV-YZ2020</strain>
    </source>
</reference>
<evidence type="ECO:0000313" key="2">
    <source>
        <dbReference type="Proteomes" id="UP000828941"/>
    </source>
</evidence>
<accession>A0ACB9NLH0</accession>
<organism evidence="1 2">
    <name type="scientific">Bauhinia variegata</name>
    <name type="common">Purple orchid tree</name>
    <name type="synonym">Phanera variegata</name>
    <dbReference type="NCBI Taxonomy" id="167791"/>
    <lineage>
        <taxon>Eukaryota</taxon>
        <taxon>Viridiplantae</taxon>
        <taxon>Streptophyta</taxon>
        <taxon>Embryophyta</taxon>
        <taxon>Tracheophyta</taxon>
        <taxon>Spermatophyta</taxon>
        <taxon>Magnoliopsida</taxon>
        <taxon>eudicotyledons</taxon>
        <taxon>Gunneridae</taxon>
        <taxon>Pentapetalae</taxon>
        <taxon>rosids</taxon>
        <taxon>fabids</taxon>
        <taxon>Fabales</taxon>
        <taxon>Fabaceae</taxon>
        <taxon>Cercidoideae</taxon>
        <taxon>Cercideae</taxon>
        <taxon>Bauhiniinae</taxon>
        <taxon>Bauhinia</taxon>
    </lineage>
</organism>
<keyword evidence="2" id="KW-1185">Reference proteome</keyword>
<comment type="caution">
    <text evidence="1">The sequence shown here is derived from an EMBL/GenBank/DDBJ whole genome shotgun (WGS) entry which is preliminary data.</text>
</comment>
<protein>
    <submittedName>
        <fullName evidence="1">Uncharacterized protein</fullName>
    </submittedName>
</protein>
<proteinExistence type="predicted"/>
<name>A0ACB9NLH0_BAUVA</name>